<evidence type="ECO:0000256" key="1">
    <source>
        <dbReference type="ARBA" id="ARBA00005234"/>
    </source>
</evidence>
<evidence type="ECO:0000313" key="8">
    <source>
        <dbReference type="Proteomes" id="UP001497457"/>
    </source>
</evidence>
<evidence type="ECO:0000256" key="4">
    <source>
        <dbReference type="ARBA" id="ARBA00022807"/>
    </source>
</evidence>
<evidence type="ECO:0000256" key="2">
    <source>
        <dbReference type="ARBA" id="ARBA00022670"/>
    </source>
</evidence>
<dbReference type="PROSITE" id="PS50600">
    <property type="entry name" value="ULP_PROTEASE"/>
    <property type="match status" value="1"/>
</dbReference>
<accession>A0ABC9F8X6</accession>
<dbReference type="GO" id="GO:0006508">
    <property type="term" value="P:proteolysis"/>
    <property type="evidence" value="ECO:0007669"/>
    <property type="project" value="UniProtKB-KW"/>
</dbReference>
<dbReference type="InterPro" id="IPR038765">
    <property type="entry name" value="Papain-like_cys_pep_sf"/>
</dbReference>
<dbReference type="Proteomes" id="UP001497457">
    <property type="component" value="Chromosome 5rd"/>
</dbReference>
<dbReference type="Gene3D" id="3.40.395.10">
    <property type="entry name" value="Adenoviral Proteinase, Chain A"/>
    <property type="match status" value="1"/>
</dbReference>
<gene>
    <name evidence="7" type="ORF">URODEC1_LOCUS102772</name>
</gene>
<dbReference type="InterPro" id="IPR003653">
    <property type="entry name" value="Peptidase_C48_C"/>
</dbReference>
<evidence type="ECO:0000313" key="7">
    <source>
        <dbReference type="EMBL" id="CAL5070395.1"/>
    </source>
</evidence>
<sequence length="730" mass="82452">MAGGDEKRRAAAIRDGLGLAASVDSSANQGRVALSPLDLFSLEQRNRPVPPELPSKRNMGTAAFGSENIRPSNNDLLSTANINLMEEFVAFCKTKKANKVHEPRKHPRENLQDKHFDEVNEFKDKLVLLYGDYLPKEVIDGLCQLTHDNSLSKCKSCFTSVENLVIRVLQILSDAASKKYENLNVSNNVDNSIRYTPPQGSCARDKVDCEFANESTHNPAIVSCTIQEGAQNQRSHAPTAVEPSPKGPDHCIDPIVVPVKTKPSSLSQCHQHSHNVVQASMELHDGNEHSVNLKSQLFKKNMPIVIDAPVCIAQKPPNLNENFSYAEPIQHINKRLRPTRPVSLGFPAATKLFQDEAINIDQEIIPSQTKLKEKIDDACLRGVGARPSSNAKDVGLHSSKPSVNDRCSELGKFTDQLYNQKNLPKHESRQGTHQKDHPNILNNCLERPNSSFRAPKHRARNTPQLHDTPSRFPVTDTERDHYFVLCGLAHSQWNCLPAIKFLKTSVTYCSLGNSVEPNGHVDNFFIAGICRKFFEDLHPRRSKKHFFYPKVGGSLLSYNSQYDINVVKNSFYGANSAYKLHLSNKLCFPICKDEHWFVFIVDLKNKLFVFLDSFYDENHSFQINARSNLVNSFKECWYEHADVKLDLEDFSEVYPPVPKQANTHDCGIFAIMYMEAWDNNIDLRQVFSQHDIPNIRIKLAVSLFFSTTNTVDKTLVQNFFEQGLDPRLCK</sequence>
<keyword evidence="2" id="KW-0645">Protease</keyword>
<dbReference type="EMBL" id="OZ075115">
    <property type="protein sequence ID" value="CAL5070395.1"/>
    <property type="molecule type" value="Genomic_DNA"/>
</dbReference>
<dbReference type="PANTHER" id="PTHR12606:SF141">
    <property type="entry name" value="GH15225P-RELATED"/>
    <property type="match status" value="1"/>
</dbReference>
<dbReference type="GO" id="GO:0008234">
    <property type="term" value="F:cysteine-type peptidase activity"/>
    <property type="evidence" value="ECO:0007669"/>
    <property type="project" value="UniProtKB-KW"/>
</dbReference>
<comment type="similarity">
    <text evidence="1">Belongs to the peptidase C48 family.</text>
</comment>
<dbReference type="AlphaFoldDB" id="A0ABC9F8X6"/>
<dbReference type="SUPFAM" id="SSF54001">
    <property type="entry name" value="Cysteine proteinases"/>
    <property type="match status" value="1"/>
</dbReference>
<dbReference type="Pfam" id="PF02902">
    <property type="entry name" value="Peptidase_C48"/>
    <property type="match status" value="1"/>
</dbReference>
<protein>
    <recommendedName>
        <fullName evidence="6">Ubiquitin-like protease family profile domain-containing protein</fullName>
    </recommendedName>
</protein>
<keyword evidence="4" id="KW-0788">Thiol protease</keyword>
<reference evidence="7" key="1">
    <citation type="submission" date="2024-10" db="EMBL/GenBank/DDBJ databases">
        <authorList>
            <person name="Ryan C."/>
        </authorList>
    </citation>
    <scope>NUCLEOTIDE SEQUENCE [LARGE SCALE GENOMIC DNA]</scope>
</reference>
<keyword evidence="8" id="KW-1185">Reference proteome</keyword>
<name>A0ABC9F8X6_9POAL</name>
<organism evidence="7 8">
    <name type="scientific">Urochloa decumbens</name>
    <dbReference type="NCBI Taxonomy" id="240449"/>
    <lineage>
        <taxon>Eukaryota</taxon>
        <taxon>Viridiplantae</taxon>
        <taxon>Streptophyta</taxon>
        <taxon>Embryophyta</taxon>
        <taxon>Tracheophyta</taxon>
        <taxon>Spermatophyta</taxon>
        <taxon>Magnoliopsida</taxon>
        <taxon>Liliopsida</taxon>
        <taxon>Poales</taxon>
        <taxon>Poaceae</taxon>
        <taxon>PACMAD clade</taxon>
        <taxon>Panicoideae</taxon>
        <taxon>Panicodae</taxon>
        <taxon>Paniceae</taxon>
        <taxon>Melinidinae</taxon>
        <taxon>Urochloa</taxon>
    </lineage>
</organism>
<evidence type="ECO:0000259" key="6">
    <source>
        <dbReference type="PROSITE" id="PS50600"/>
    </source>
</evidence>
<evidence type="ECO:0000256" key="3">
    <source>
        <dbReference type="ARBA" id="ARBA00022801"/>
    </source>
</evidence>
<proteinExistence type="inferred from homology"/>
<feature type="domain" description="Ubiquitin-like protease family profile" evidence="6">
    <location>
        <begin position="504"/>
        <end position="677"/>
    </location>
</feature>
<keyword evidence="3" id="KW-0378">Hydrolase</keyword>
<evidence type="ECO:0000256" key="5">
    <source>
        <dbReference type="SAM" id="MobiDB-lite"/>
    </source>
</evidence>
<feature type="region of interest" description="Disordered" evidence="5">
    <location>
        <begin position="451"/>
        <end position="472"/>
    </location>
</feature>
<dbReference type="PANTHER" id="PTHR12606">
    <property type="entry name" value="SENTRIN/SUMO-SPECIFIC PROTEASE"/>
    <property type="match status" value="1"/>
</dbReference>